<organism evidence="1 2">
    <name type="scientific">Metarhizium robertsii</name>
    <dbReference type="NCBI Taxonomy" id="568076"/>
    <lineage>
        <taxon>Eukaryota</taxon>
        <taxon>Fungi</taxon>
        <taxon>Dikarya</taxon>
        <taxon>Ascomycota</taxon>
        <taxon>Pezizomycotina</taxon>
        <taxon>Sordariomycetes</taxon>
        <taxon>Hypocreomycetidae</taxon>
        <taxon>Hypocreales</taxon>
        <taxon>Clavicipitaceae</taxon>
        <taxon>Metarhizium</taxon>
    </lineage>
</organism>
<accession>A0A014PI16</accession>
<gene>
    <name evidence="1" type="ORF">X797_011753</name>
</gene>
<proteinExistence type="predicted"/>
<dbReference type="HOGENOM" id="CLU_139299_2_0_1"/>
<dbReference type="AlphaFoldDB" id="A0A014PI16"/>
<comment type="caution">
    <text evidence="1">The sequence shown here is derived from an EMBL/GenBank/DDBJ whole genome shotgun (WGS) entry which is preliminary data.</text>
</comment>
<evidence type="ECO:0000313" key="1">
    <source>
        <dbReference type="EMBL" id="EXU95179.1"/>
    </source>
</evidence>
<name>A0A014PI16_9HYPO</name>
<dbReference type="Proteomes" id="UP000030151">
    <property type="component" value="Unassembled WGS sequence"/>
</dbReference>
<protein>
    <submittedName>
        <fullName evidence="1">Uncharacterized protein</fullName>
    </submittedName>
</protein>
<evidence type="ECO:0000313" key="2">
    <source>
        <dbReference type="Proteomes" id="UP000030151"/>
    </source>
</evidence>
<dbReference type="EMBL" id="JELW01000096">
    <property type="protein sequence ID" value="EXU95179.1"/>
    <property type="molecule type" value="Genomic_DNA"/>
</dbReference>
<sequence>MCFFEQIVWTCGYWRWGSFREQCNKEYRIGETCGLKLVHEVEKRKSPCKLCNSMATKSRKLQKKAADVDRWRKQRLYPATVEKTEMEIRTLQEHILRLVQRHRLIDKGRGNSVLQ</sequence>
<reference evidence="1 2" key="1">
    <citation type="submission" date="2014-02" db="EMBL/GenBank/DDBJ databases">
        <title>The genome sequence of the entomopathogenic fungus Metarhizium robertsii ARSEF 2575.</title>
        <authorList>
            <person name="Giuliano Garisto Donzelli B."/>
            <person name="Roe B.A."/>
            <person name="Macmil S.L."/>
            <person name="Krasnoff S.B."/>
            <person name="Gibson D.M."/>
        </authorList>
    </citation>
    <scope>NUCLEOTIDE SEQUENCE [LARGE SCALE GENOMIC DNA]</scope>
    <source>
        <strain evidence="1 2">ARSEF 2575</strain>
    </source>
</reference>